<dbReference type="HOGENOM" id="CLU_014750_2_0_10"/>
<dbReference type="SUPFAM" id="SSF52151">
    <property type="entry name" value="FabD/lysophospholipase-like"/>
    <property type="match status" value="1"/>
</dbReference>
<dbReference type="Proteomes" id="UP000028933">
    <property type="component" value="Chromosome"/>
</dbReference>
<feature type="short sequence motif" description="GXGXXG" evidence="4">
    <location>
        <begin position="38"/>
        <end position="43"/>
    </location>
</feature>
<proteinExistence type="predicted"/>
<feature type="domain" description="PNPLA" evidence="5">
    <location>
        <begin position="34"/>
        <end position="223"/>
    </location>
</feature>
<dbReference type="STRING" id="1338011.BD94_4074"/>
<dbReference type="KEGG" id="eao:BD94_4074"/>
<dbReference type="CDD" id="cd07205">
    <property type="entry name" value="Pat_PNPLA6_PNPLA7_NTE1_like"/>
    <property type="match status" value="1"/>
</dbReference>
<feature type="short sequence motif" description="GXSXG" evidence="4">
    <location>
        <begin position="65"/>
        <end position="69"/>
    </location>
</feature>
<dbReference type="InterPro" id="IPR043864">
    <property type="entry name" value="Omp85-like_dom"/>
</dbReference>
<dbReference type="AlphaFoldDB" id="A0A077ENS2"/>
<keyword evidence="2 4" id="KW-0442">Lipid degradation</keyword>
<dbReference type="Pfam" id="PF19143">
    <property type="entry name" value="Omp85_2"/>
    <property type="match status" value="1"/>
</dbReference>
<evidence type="ECO:0000256" key="3">
    <source>
        <dbReference type="ARBA" id="ARBA00023098"/>
    </source>
</evidence>
<evidence type="ECO:0000313" key="7">
    <source>
        <dbReference type="Proteomes" id="UP000028933"/>
    </source>
</evidence>
<organism evidence="6 7">
    <name type="scientific">Elizabethkingia anophelis NUHP1</name>
    <dbReference type="NCBI Taxonomy" id="1338011"/>
    <lineage>
        <taxon>Bacteria</taxon>
        <taxon>Pseudomonadati</taxon>
        <taxon>Bacteroidota</taxon>
        <taxon>Flavobacteriia</taxon>
        <taxon>Flavobacteriales</taxon>
        <taxon>Weeksellaceae</taxon>
        <taxon>Elizabethkingia</taxon>
    </lineage>
</organism>
<feature type="active site" description="Nucleophile" evidence="4">
    <location>
        <position position="67"/>
    </location>
</feature>
<reference evidence="6" key="2">
    <citation type="journal article" date="2015" name="Genome Biol. Evol.">
        <title>Complete Genome Sequence and Transcriptomic Analysis of the Novel Pathogen Elizabethkingia anophelis in Response to Oxidative Stress.</title>
        <authorList>
            <person name="Li Y."/>
            <person name="Liu Y."/>
            <person name="Chew S.C."/>
            <person name="Tay M."/>
            <person name="Salido M.M."/>
            <person name="Teo J."/>
            <person name="Lauro F.M."/>
            <person name="Givskov M."/>
            <person name="Yang L."/>
        </authorList>
    </citation>
    <scope>NUCLEOTIDE SEQUENCE</scope>
    <source>
        <strain evidence="6">NUHP1</strain>
    </source>
</reference>
<evidence type="ECO:0000313" key="6">
    <source>
        <dbReference type="EMBL" id="AIL47849.1"/>
    </source>
</evidence>
<dbReference type="EMBL" id="CP007547">
    <property type="protein sequence ID" value="AIL47849.1"/>
    <property type="molecule type" value="Genomic_DNA"/>
</dbReference>
<dbReference type="PANTHER" id="PTHR14226:SF29">
    <property type="entry name" value="NEUROPATHY TARGET ESTERASE SWS"/>
    <property type="match status" value="1"/>
</dbReference>
<name>A0A077ENS2_9FLAO</name>
<reference evidence="6" key="1">
    <citation type="journal article" date="2013" name="Lancet">
        <title>First case of E anophelis outbreak in an intensive-care unit.</title>
        <authorList>
            <person name="Teo J."/>
            <person name="Tan S.Y."/>
            <person name="Tay M."/>
            <person name="Ding Y."/>
            <person name="Kjelleberg S."/>
            <person name="Givskov M."/>
            <person name="Lin R.T."/>
            <person name="Yang L."/>
        </authorList>
    </citation>
    <scope>NUCLEOTIDE SEQUENCE [LARGE SCALE GENOMIC DNA]</scope>
    <source>
        <strain evidence="6">NUHP1</strain>
    </source>
</reference>
<evidence type="ECO:0000256" key="2">
    <source>
        <dbReference type="ARBA" id="ARBA00022963"/>
    </source>
</evidence>
<gene>
    <name evidence="6" type="ORF">BD94_4074</name>
</gene>
<dbReference type="Gene3D" id="3.40.1090.10">
    <property type="entry name" value="Cytosolic phospholipase A2 catalytic domain"/>
    <property type="match status" value="1"/>
</dbReference>
<feature type="short sequence motif" description="DGA/G" evidence="4">
    <location>
        <begin position="210"/>
        <end position="212"/>
    </location>
</feature>
<dbReference type="PROSITE" id="PS51635">
    <property type="entry name" value="PNPLA"/>
    <property type="match status" value="1"/>
</dbReference>
<dbReference type="GO" id="GO:0016787">
    <property type="term" value="F:hydrolase activity"/>
    <property type="evidence" value="ECO:0007669"/>
    <property type="project" value="UniProtKB-UniRule"/>
</dbReference>
<evidence type="ECO:0000259" key="5">
    <source>
        <dbReference type="PROSITE" id="PS51635"/>
    </source>
</evidence>
<accession>A0A077ENS2</accession>
<feature type="active site" description="Proton acceptor" evidence="4">
    <location>
        <position position="210"/>
    </location>
</feature>
<dbReference type="RefSeq" id="WP_024563854.1">
    <property type="nucleotide sequence ID" value="NZ_CP007547.1"/>
</dbReference>
<keyword evidence="1 4" id="KW-0378">Hydrolase</keyword>
<evidence type="ECO:0000256" key="4">
    <source>
        <dbReference type="PROSITE-ProRule" id="PRU01161"/>
    </source>
</evidence>
<dbReference type="InterPro" id="IPR016035">
    <property type="entry name" value="Acyl_Trfase/lysoPLipase"/>
</dbReference>
<dbReference type="eggNOG" id="COG1752">
    <property type="taxonomic scope" value="Bacteria"/>
</dbReference>
<evidence type="ECO:0000256" key="1">
    <source>
        <dbReference type="ARBA" id="ARBA00022801"/>
    </source>
</evidence>
<dbReference type="GO" id="GO:0016042">
    <property type="term" value="P:lipid catabolic process"/>
    <property type="evidence" value="ECO:0007669"/>
    <property type="project" value="UniProtKB-UniRule"/>
</dbReference>
<dbReference type="Pfam" id="PF01734">
    <property type="entry name" value="Patatin"/>
    <property type="match status" value="1"/>
</dbReference>
<protein>
    <recommendedName>
        <fullName evidence="5">PNPLA domain-containing protein</fullName>
    </recommendedName>
</protein>
<dbReference type="InterPro" id="IPR002641">
    <property type="entry name" value="PNPLA_dom"/>
</dbReference>
<dbReference type="PANTHER" id="PTHR14226">
    <property type="entry name" value="NEUROPATHY TARGET ESTERASE/SWISS CHEESE D.MELANOGASTER"/>
    <property type="match status" value="1"/>
</dbReference>
<sequence>MKKLFLFLGVIISIFSYSQVKENLVIPPHPKIGLSLSGGGAKGFAHIGVLKVLDSMGVKVDYIGGTSMGAIIGGLYATGYTGKDIENIILNTDFYNVLSSSSPRQQTSFFSKNVDKYLLKIPIQKGKIVLPSSISSGQKNLAMFKELFQNYSSVQDFSKLPIPFFCIATNIETGGVKQLESGDLSQAIMASSAFPGLLDPVKIGDSLYVDGGITINYPSGPLKKKGMDIVIGVNLDQGFEKRDQLNNIVSILNQIITFGISKETRKQLPYTDVNIQPVLTGVNVTSFEEKDKTIKAGYDETLRYSGILRQLPKKDLPVVTDKKIILSEVYKIDAFEVENDNIYNKDYIKGKMGLKIPSRYTYSNINNKIDQLYATNNYSFINYDIVNENGRNILRLNVAEDQNRIFMKFGLHYDEVFKTGLLANLTAKRALFKNSNASLDVVFGDKPRYYFNYLMDNGYIPGFGIYSSGMKLDLKDQDANVYQNWNWFRNEIYIQSVWKDRYAIGGGLSYDIFGQKIGTNRNTFHYYNPYIFIKSDTQDNTEFPTRGIYIDIQAKALDLFKDKQLEDKGAQISGNVKLNIKFSERLTYRVSGFMGVTFGEVPEFYKYRLGGIFEQNLGSFVSFDGYQFGQKTDNNVLRITNSFQYRILKNYYLIASYNTASLFPNIKNTEFLSFRNNSLGLTAGYSSPFGQIKLNYSLPLNQGGKGIFNVVLGHWF</sequence>
<dbReference type="InterPro" id="IPR050301">
    <property type="entry name" value="NTE"/>
</dbReference>
<dbReference type="eggNOG" id="COG4775">
    <property type="taxonomic scope" value="Bacteria"/>
</dbReference>
<keyword evidence="3 4" id="KW-0443">Lipid metabolism</keyword>